<keyword evidence="1" id="KW-0812">Transmembrane</keyword>
<feature type="transmembrane region" description="Helical" evidence="1">
    <location>
        <begin position="48"/>
        <end position="79"/>
    </location>
</feature>
<accession>A0A6C0BV75</accession>
<proteinExistence type="predicted"/>
<dbReference type="AlphaFoldDB" id="A0A6C0BV75"/>
<protein>
    <submittedName>
        <fullName evidence="2">Uncharacterized protein</fullName>
    </submittedName>
</protein>
<evidence type="ECO:0000256" key="1">
    <source>
        <dbReference type="SAM" id="Phobius"/>
    </source>
</evidence>
<keyword evidence="1" id="KW-1133">Transmembrane helix</keyword>
<feature type="transmembrane region" description="Helical" evidence="1">
    <location>
        <begin position="12"/>
        <end position="36"/>
    </location>
</feature>
<reference evidence="2" key="1">
    <citation type="journal article" date="2020" name="Nature">
        <title>Giant virus diversity and host interactions through global metagenomics.</title>
        <authorList>
            <person name="Schulz F."/>
            <person name="Roux S."/>
            <person name="Paez-Espino D."/>
            <person name="Jungbluth S."/>
            <person name="Walsh D.A."/>
            <person name="Denef V.J."/>
            <person name="McMahon K.D."/>
            <person name="Konstantinidis K.T."/>
            <person name="Eloe-Fadrosh E.A."/>
            <person name="Kyrpides N.C."/>
            <person name="Woyke T."/>
        </authorList>
    </citation>
    <scope>NUCLEOTIDE SEQUENCE</scope>
    <source>
        <strain evidence="2">GVMAG-M-3300019093-7</strain>
    </source>
</reference>
<keyword evidence="1" id="KW-0472">Membrane</keyword>
<dbReference type="EMBL" id="MN739266">
    <property type="protein sequence ID" value="QHS96227.1"/>
    <property type="molecule type" value="Genomic_DNA"/>
</dbReference>
<name>A0A6C0BV75_9ZZZZ</name>
<evidence type="ECO:0000313" key="2">
    <source>
        <dbReference type="EMBL" id="QHS96227.1"/>
    </source>
</evidence>
<sequence length="324" mass="35779">MNRSIEKDINIFIPANNTSFVMVVSVFVIVLIILFLKPELFFMAFKTFLGNIVLLFIILGVSYINLKYAITLALFFIILSRVSWESSLKEGFATSQAMWSDNLVAKFLKFQKVLNPNVVYDMKVVQQQASPDEVEYLFLNNKWPWSKEVIDLYQQAVAENSFVKVDPGISMIDAQRIYNEMAMKQILSFGTKEGTFLLNGVVIGHNKNMPSNVNDLVRCGTDPKTGGAVVEKVVYNGYDSINGSMNKTVTNVGVGQIPGLVNGFQFLNGPCNPCAPLDNPPNYSCPFSLNTGNGAEVSPIWKLLWYPDGSTSGSTSGNTSSSTP</sequence>
<organism evidence="2">
    <name type="scientific">viral metagenome</name>
    <dbReference type="NCBI Taxonomy" id="1070528"/>
    <lineage>
        <taxon>unclassified sequences</taxon>
        <taxon>metagenomes</taxon>
        <taxon>organismal metagenomes</taxon>
    </lineage>
</organism>